<reference evidence="10" key="1">
    <citation type="journal article" date="2023" name="Mol. Phylogenet. Evol.">
        <title>Genome-scale phylogeny and comparative genomics of the fungal order Sordariales.</title>
        <authorList>
            <person name="Hensen N."/>
            <person name="Bonometti L."/>
            <person name="Westerberg I."/>
            <person name="Brannstrom I.O."/>
            <person name="Guillou S."/>
            <person name="Cros-Aarteil S."/>
            <person name="Calhoun S."/>
            <person name="Haridas S."/>
            <person name="Kuo A."/>
            <person name="Mondo S."/>
            <person name="Pangilinan J."/>
            <person name="Riley R."/>
            <person name="LaButti K."/>
            <person name="Andreopoulos B."/>
            <person name="Lipzen A."/>
            <person name="Chen C."/>
            <person name="Yan M."/>
            <person name="Daum C."/>
            <person name="Ng V."/>
            <person name="Clum A."/>
            <person name="Steindorff A."/>
            <person name="Ohm R.A."/>
            <person name="Martin F."/>
            <person name="Silar P."/>
            <person name="Natvig D.O."/>
            <person name="Lalanne C."/>
            <person name="Gautier V."/>
            <person name="Ament-Velasquez S.L."/>
            <person name="Kruys A."/>
            <person name="Hutchinson M.I."/>
            <person name="Powell A.J."/>
            <person name="Barry K."/>
            <person name="Miller A.N."/>
            <person name="Grigoriev I.V."/>
            <person name="Debuchy R."/>
            <person name="Gladieux P."/>
            <person name="Hiltunen Thoren M."/>
            <person name="Johannesson H."/>
        </authorList>
    </citation>
    <scope>NUCLEOTIDE SEQUENCE [LARGE SCALE GENOMIC DNA]</scope>
    <source>
        <strain evidence="10">CBS 340.73</strain>
    </source>
</reference>
<name>A0AAN6S3Q5_9PEZI</name>
<proteinExistence type="inferred from homology"/>
<dbReference type="EMBL" id="MU853823">
    <property type="protein sequence ID" value="KAK3938736.1"/>
    <property type="molecule type" value="Genomic_DNA"/>
</dbReference>
<evidence type="ECO:0000256" key="3">
    <source>
        <dbReference type="ARBA" id="ARBA00022989"/>
    </source>
</evidence>
<evidence type="ECO:0000313" key="9">
    <source>
        <dbReference type="EMBL" id="KAK3938736.1"/>
    </source>
</evidence>
<feature type="transmembrane region" description="Helical" evidence="7">
    <location>
        <begin position="39"/>
        <end position="59"/>
    </location>
</feature>
<dbReference type="Proteomes" id="UP001303473">
    <property type="component" value="Unassembled WGS sequence"/>
</dbReference>
<feature type="transmembrane region" description="Helical" evidence="7">
    <location>
        <begin position="197"/>
        <end position="219"/>
    </location>
</feature>
<accession>A0AAN6S3Q5</accession>
<feature type="transmembrane region" description="Helical" evidence="7">
    <location>
        <begin position="115"/>
        <end position="138"/>
    </location>
</feature>
<dbReference type="Pfam" id="PF20684">
    <property type="entry name" value="Fung_rhodopsin"/>
    <property type="match status" value="1"/>
</dbReference>
<dbReference type="PANTHER" id="PTHR33048:SF47">
    <property type="entry name" value="INTEGRAL MEMBRANE PROTEIN-RELATED"/>
    <property type="match status" value="1"/>
</dbReference>
<dbReference type="GO" id="GO:0016020">
    <property type="term" value="C:membrane"/>
    <property type="evidence" value="ECO:0007669"/>
    <property type="project" value="UniProtKB-SubCell"/>
</dbReference>
<evidence type="ECO:0000256" key="7">
    <source>
        <dbReference type="SAM" id="Phobius"/>
    </source>
</evidence>
<comment type="similarity">
    <text evidence="5">Belongs to the SAT4 family.</text>
</comment>
<sequence length="402" mass="44868">MASASAPANYTTGNVTIPANSTFWPPIPDDTRRSLQPDIIACACVTWLIAVTFVALRFYTRGKLIHVLGPTDWCIIPALLCAAGVSVSSIEQAVRGAGLHSWQLDLTQFSALERAAWYGIVFYSLSLTFTRISILLLYRRIFTYSWAKRAIRITLILVITLGLWFIASILTACVPLTAFWDWSLFFTTHVYCQPVQIWWLNAALNIVSDIVIMAVPMPVLSTLKLPKRQKIALVGVFGLGFFVCVVSILRLITLVHVEESNPWDSTYTSAQLIFWTAIEVNTAVSCACIMTLKPLIAKVFPRLLSTSQYFRDQSLAWITPISHPRNSRQSFNTRSGISHPHARNQSAMSECASKRGCDLLPRVYEAEGDLEAAQRADKTAMARTGEVENRNHRIARTGPWKG</sequence>
<dbReference type="AlphaFoldDB" id="A0AAN6S3Q5"/>
<feature type="transmembrane region" description="Helical" evidence="7">
    <location>
        <begin position="231"/>
        <end position="252"/>
    </location>
</feature>
<gene>
    <name evidence="9" type="ORF">QBC46DRAFT_365287</name>
</gene>
<keyword evidence="2 7" id="KW-0812">Transmembrane</keyword>
<evidence type="ECO:0000256" key="2">
    <source>
        <dbReference type="ARBA" id="ARBA00022692"/>
    </source>
</evidence>
<evidence type="ECO:0000256" key="5">
    <source>
        <dbReference type="ARBA" id="ARBA00038359"/>
    </source>
</evidence>
<organism evidence="9 10">
    <name type="scientific">Diplogelasinospora grovesii</name>
    <dbReference type="NCBI Taxonomy" id="303347"/>
    <lineage>
        <taxon>Eukaryota</taxon>
        <taxon>Fungi</taxon>
        <taxon>Dikarya</taxon>
        <taxon>Ascomycota</taxon>
        <taxon>Pezizomycotina</taxon>
        <taxon>Sordariomycetes</taxon>
        <taxon>Sordariomycetidae</taxon>
        <taxon>Sordariales</taxon>
        <taxon>Diplogelasinosporaceae</taxon>
        <taxon>Diplogelasinospora</taxon>
    </lineage>
</organism>
<feature type="region of interest" description="Disordered" evidence="6">
    <location>
        <begin position="328"/>
        <end position="349"/>
    </location>
</feature>
<evidence type="ECO:0000259" key="8">
    <source>
        <dbReference type="Pfam" id="PF20684"/>
    </source>
</evidence>
<feature type="transmembrane region" description="Helical" evidence="7">
    <location>
        <begin position="272"/>
        <end position="292"/>
    </location>
</feature>
<dbReference type="InterPro" id="IPR052337">
    <property type="entry name" value="SAT4-like"/>
</dbReference>
<evidence type="ECO:0000256" key="6">
    <source>
        <dbReference type="SAM" id="MobiDB-lite"/>
    </source>
</evidence>
<evidence type="ECO:0000313" key="10">
    <source>
        <dbReference type="Proteomes" id="UP001303473"/>
    </source>
</evidence>
<keyword evidence="3 7" id="KW-1133">Transmembrane helix</keyword>
<feature type="transmembrane region" description="Helical" evidence="7">
    <location>
        <begin position="150"/>
        <end position="177"/>
    </location>
</feature>
<feature type="domain" description="Rhodopsin" evidence="8">
    <location>
        <begin position="56"/>
        <end position="297"/>
    </location>
</feature>
<keyword evidence="4 7" id="KW-0472">Membrane</keyword>
<dbReference type="PANTHER" id="PTHR33048">
    <property type="entry name" value="PTH11-LIKE INTEGRAL MEMBRANE PROTEIN (AFU_ORTHOLOGUE AFUA_5G11245)"/>
    <property type="match status" value="1"/>
</dbReference>
<protein>
    <recommendedName>
        <fullName evidence="8">Rhodopsin domain-containing protein</fullName>
    </recommendedName>
</protein>
<keyword evidence="10" id="KW-1185">Reference proteome</keyword>
<evidence type="ECO:0000256" key="1">
    <source>
        <dbReference type="ARBA" id="ARBA00004141"/>
    </source>
</evidence>
<dbReference type="InterPro" id="IPR049326">
    <property type="entry name" value="Rhodopsin_dom_fungi"/>
</dbReference>
<evidence type="ECO:0000256" key="4">
    <source>
        <dbReference type="ARBA" id="ARBA00023136"/>
    </source>
</evidence>
<comment type="subcellular location">
    <subcellularLocation>
        <location evidence="1">Membrane</location>
        <topology evidence="1">Multi-pass membrane protein</topology>
    </subcellularLocation>
</comment>
<comment type="caution">
    <text evidence="9">The sequence shown here is derived from an EMBL/GenBank/DDBJ whole genome shotgun (WGS) entry which is preliminary data.</text>
</comment>